<dbReference type="Proteomes" id="UP000586305">
    <property type="component" value="Unassembled WGS sequence"/>
</dbReference>
<dbReference type="EMBL" id="JABBPG010000002">
    <property type="protein sequence ID" value="NOU50548.1"/>
    <property type="molecule type" value="Genomic_DNA"/>
</dbReference>
<feature type="domain" description="Gp5/Type VI secretion system Vgr protein OB-fold" evidence="1">
    <location>
        <begin position="366"/>
        <end position="437"/>
    </location>
</feature>
<organism evidence="2 3">
    <name type="scientific">Pseudoalteromonas caenipelagi</name>
    <dbReference type="NCBI Taxonomy" id="2726988"/>
    <lineage>
        <taxon>Bacteria</taxon>
        <taxon>Pseudomonadati</taxon>
        <taxon>Pseudomonadota</taxon>
        <taxon>Gammaproteobacteria</taxon>
        <taxon>Alteromonadales</taxon>
        <taxon>Pseudoalteromonadaceae</taxon>
        <taxon>Pseudoalteromonas</taxon>
    </lineage>
</organism>
<dbReference type="InterPro" id="IPR037026">
    <property type="entry name" value="Vgr_OB-fold_dom_sf"/>
</dbReference>
<evidence type="ECO:0000313" key="3">
    <source>
        <dbReference type="Proteomes" id="UP000586305"/>
    </source>
</evidence>
<name>A0A849VCJ4_9GAMM</name>
<reference evidence="2 3" key="1">
    <citation type="submission" date="2020-04" db="EMBL/GenBank/DDBJ databases">
        <title>Pseudoalteromonas caenipelagi sp. nov., isolated from a tidal flat.</title>
        <authorList>
            <person name="Park S."/>
            <person name="Yoon J.-H."/>
        </authorList>
    </citation>
    <scope>NUCLEOTIDE SEQUENCE [LARGE SCALE GENOMIC DNA]</scope>
    <source>
        <strain evidence="2 3">JBTF-M23</strain>
    </source>
</reference>
<comment type="caution">
    <text evidence="2">The sequence shown here is derived from an EMBL/GenBank/DDBJ whole genome shotgun (WGS) entry which is preliminary data.</text>
</comment>
<accession>A0A849VCJ4</accession>
<dbReference type="Gene3D" id="2.40.50.230">
    <property type="entry name" value="Gp5 N-terminal domain"/>
    <property type="match status" value="1"/>
</dbReference>
<keyword evidence="3" id="KW-1185">Reference proteome</keyword>
<dbReference type="SUPFAM" id="SSF69279">
    <property type="entry name" value="Phage tail proteins"/>
    <property type="match status" value="1"/>
</dbReference>
<dbReference type="InterPro" id="IPR006531">
    <property type="entry name" value="Gp5/Vgr_OB"/>
</dbReference>
<evidence type="ECO:0000313" key="2">
    <source>
        <dbReference type="EMBL" id="NOU50548.1"/>
    </source>
</evidence>
<protein>
    <recommendedName>
        <fullName evidence="1">Gp5/Type VI secretion system Vgr protein OB-fold domain-containing protein</fullName>
    </recommendedName>
</protein>
<dbReference type="RefSeq" id="WP_171625605.1">
    <property type="nucleotide sequence ID" value="NZ_JABBPG010000002.1"/>
</dbReference>
<evidence type="ECO:0000259" key="1">
    <source>
        <dbReference type="Pfam" id="PF04717"/>
    </source>
</evidence>
<proteinExistence type="predicted"/>
<gene>
    <name evidence="2" type="ORF">HG263_08335</name>
</gene>
<dbReference type="Pfam" id="PF04717">
    <property type="entry name" value="Phage_base_V"/>
    <property type="match status" value="1"/>
</dbReference>
<dbReference type="SUPFAM" id="SSF69255">
    <property type="entry name" value="gp5 N-terminal domain-like"/>
    <property type="match status" value="1"/>
</dbReference>
<sequence>MNLPVNIQIIANGKEINRYGIHALHIDYRAQRIPTATVTLRAGSPATASYPMADDSAFKSGNEVKIKLGRQGQPNTQALVFSGLICAKKLRLSNGVTELKLTLHSDLIKLVDPPKDFIFSQRKTDDAIVREICSERAISNIKVSKSDIEHEQFCRFNMTPWQLVMERVHANGFLMLPSPEKVTIAAIEVVGSKTHSLEVGLDEVVSVELENDVSMQLGSISRVGYDETKQDYLSPATTRTRALFGGALKPQAAAKALSKSPLKSYTGSPQDRASAQAWSKAQATYRTLDLYRGKVVVEGQSHFQLGDKLAVRKMGDEFSGQYIISGVRHKVDMNGWKTQLDLGLQFPTSLTKNTQASSKEQGLLFGKVLKYSKDPKKLYRYKVSIPALTNKSLWCRLASPYAGKEEGLFVPPKPGHEVLLGFVADEPEHPVILGSLHNPKNKPPLPFDGKLERRGLVIVKDKQSLLFDEKEKSTVLAGGKNNSMTINDDKSLQLKRDKTTVVLEKDLQLQSGAQVSLSAKKDVAIKASGKTKIKASKTEIS</sequence>
<dbReference type="AlphaFoldDB" id="A0A849VCJ4"/>